<dbReference type="GO" id="GO:0019915">
    <property type="term" value="P:lipid storage"/>
    <property type="evidence" value="ECO:0007669"/>
    <property type="project" value="InterPro"/>
</dbReference>
<evidence type="ECO:0000313" key="2">
    <source>
        <dbReference type="Proteomes" id="UP000015102"/>
    </source>
</evidence>
<reference evidence="1" key="2">
    <citation type="submission" date="2015-06" db="UniProtKB">
        <authorList>
            <consortium name="EnsemblMetazoa"/>
        </authorList>
    </citation>
    <scope>IDENTIFICATION</scope>
</reference>
<dbReference type="HOGENOM" id="CLU_1697544_0_0_1"/>
<sequence length="155" mass="18150">MCYLLFPDIGLRHKESRWGDSLFWRSVVLLLGFFFQLPDFVKLIMVTYIVRFLSISPCFVKSFLKNISPTVIEKVEFLRNISDNNIEKLDGDFIKGNSGILKFYCGKDDQNTQTVLKELLPEQNLFVDQDDVGEHFTVYHSFKMAEEVKKMMMET</sequence>
<evidence type="ECO:0000313" key="1">
    <source>
        <dbReference type="EnsemblMetazoa" id="MESCA007922-PA"/>
    </source>
</evidence>
<dbReference type="InterPro" id="IPR019363">
    <property type="entry name" value="LDAH"/>
</dbReference>
<dbReference type="EMBL" id="CAQQ02022400">
    <property type="status" value="NOT_ANNOTATED_CDS"/>
    <property type="molecule type" value="Genomic_DNA"/>
</dbReference>
<dbReference type="STRING" id="36166.T1GVV5"/>
<dbReference type="AlphaFoldDB" id="T1GVV5"/>
<dbReference type="EMBL" id="CAQQ02022403">
    <property type="status" value="NOT_ANNOTATED_CDS"/>
    <property type="molecule type" value="Genomic_DNA"/>
</dbReference>
<accession>T1GVV5</accession>
<dbReference type="EnsemblMetazoa" id="MESCA007922-RA">
    <property type="protein sequence ID" value="MESCA007922-PA"/>
    <property type="gene ID" value="MESCA007922"/>
</dbReference>
<dbReference type="EMBL" id="CAQQ02022401">
    <property type="status" value="NOT_ANNOTATED_CDS"/>
    <property type="molecule type" value="Genomic_DNA"/>
</dbReference>
<organism evidence="1 2">
    <name type="scientific">Megaselia scalaris</name>
    <name type="common">Humpbacked fly</name>
    <name type="synonym">Phora scalaris</name>
    <dbReference type="NCBI Taxonomy" id="36166"/>
    <lineage>
        <taxon>Eukaryota</taxon>
        <taxon>Metazoa</taxon>
        <taxon>Ecdysozoa</taxon>
        <taxon>Arthropoda</taxon>
        <taxon>Hexapoda</taxon>
        <taxon>Insecta</taxon>
        <taxon>Pterygota</taxon>
        <taxon>Neoptera</taxon>
        <taxon>Endopterygota</taxon>
        <taxon>Diptera</taxon>
        <taxon>Brachycera</taxon>
        <taxon>Muscomorpha</taxon>
        <taxon>Platypezoidea</taxon>
        <taxon>Phoridae</taxon>
        <taxon>Megaseliini</taxon>
        <taxon>Megaselia</taxon>
    </lineage>
</organism>
<dbReference type="GO" id="GO:0016298">
    <property type="term" value="F:lipase activity"/>
    <property type="evidence" value="ECO:0007669"/>
    <property type="project" value="InterPro"/>
</dbReference>
<name>T1GVV5_MEGSC</name>
<keyword evidence="2" id="KW-1185">Reference proteome</keyword>
<proteinExistence type="predicted"/>
<dbReference type="EMBL" id="CAQQ02022402">
    <property type="status" value="NOT_ANNOTATED_CDS"/>
    <property type="molecule type" value="Genomic_DNA"/>
</dbReference>
<dbReference type="Proteomes" id="UP000015102">
    <property type="component" value="Unassembled WGS sequence"/>
</dbReference>
<dbReference type="GO" id="GO:0005811">
    <property type="term" value="C:lipid droplet"/>
    <property type="evidence" value="ECO:0007669"/>
    <property type="project" value="InterPro"/>
</dbReference>
<reference evidence="2" key="1">
    <citation type="submission" date="2013-02" db="EMBL/GenBank/DDBJ databases">
        <authorList>
            <person name="Hughes D."/>
        </authorList>
    </citation>
    <scope>NUCLEOTIDE SEQUENCE</scope>
    <source>
        <strain>Durham</strain>
        <strain evidence="2">NC isolate 2 -- Noor lab</strain>
    </source>
</reference>
<dbReference type="Pfam" id="PF10230">
    <property type="entry name" value="LIDHydrolase"/>
    <property type="match status" value="1"/>
</dbReference>
<protein>
    <submittedName>
        <fullName evidence="1">Uncharacterized protein</fullName>
    </submittedName>
</protein>